<protein>
    <submittedName>
        <fullName evidence="1">Uncharacterized protein</fullName>
    </submittedName>
</protein>
<reference evidence="1 2" key="1">
    <citation type="journal article" date="2016" name="Mol. Biol. Evol.">
        <title>Comparative Genomics of Early-Diverging Mushroom-Forming Fungi Provides Insights into the Origins of Lignocellulose Decay Capabilities.</title>
        <authorList>
            <person name="Nagy L.G."/>
            <person name="Riley R."/>
            <person name="Tritt A."/>
            <person name="Adam C."/>
            <person name="Daum C."/>
            <person name="Floudas D."/>
            <person name="Sun H."/>
            <person name="Yadav J.S."/>
            <person name="Pangilinan J."/>
            <person name="Larsson K.H."/>
            <person name="Matsuura K."/>
            <person name="Barry K."/>
            <person name="Labutti K."/>
            <person name="Kuo R."/>
            <person name="Ohm R.A."/>
            <person name="Bhattacharya S.S."/>
            <person name="Shirouzu T."/>
            <person name="Yoshinaga Y."/>
            <person name="Martin F.M."/>
            <person name="Grigoriev I.V."/>
            <person name="Hibbett D.S."/>
        </authorList>
    </citation>
    <scope>NUCLEOTIDE SEQUENCE [LARGE SCALE GENOMIC DNA]</scope>
    <source>
        <strain evidence="1 2">TUFC12733</strain>
    </source>
</reference>
<accession>A0A167FXI9</accession>
<evidence type="ECO:0000313" key="1">
    <source>
        <dbReference type="EMBL" id="KZO89954.1"/>
    </source>
</evidence>
<sequence length="51" mass="5760">MVIWDKEEDKAELCACRTCHMEPRSHMPYSECAPAAGLKATLCKNHSRGRP</sequence>
<keyword evidence="2" id="KW-1185">Reference proteome</keyword>
<name>A0A167FXI9_CALVF</name>
<evidence type="ECO:0000313" key="2">
    <source>
        <dbReference type="Proteomes" id="UP000076738"/>
    </source>
</evidence>
<gene>
    <name evidence="1" type="ORF">CALVIDRAFT_543094</name>
</gene>
<dbReference type="Proteomes" id="UP000076738">
    <property type="component" value="Unassembled WGS sequence"/>
</dbReference>
<dbReference type="EMBL" id="KV417357">
    <property type="protein sequence ID" value="KZO89954.1"/>
    <property type="molecule type" value="Genomic_DNA"/>
</dbReference>
<dbReference type="AlphaFoldDB" id="A0A167FXI9"/>
<organism evidence="1 2">
    <name type="scientific">Calocera viscosa (strain TUFC12733)</name>
    <dbReference type="NCBI Taxonomy" id="1330018"/>
    <lineage>
        <taxon>Eukaryota</taxon>
        <taxon>Fungi</taxon>
        <taxon>Dikarya</taxon>
        <taxon>Basidiomycota</taxon>
        <taxon>Agaricomycotina</taxon>
        <taxon>Dacrymycetes</taxon>
        <taxon>Dacrymycetales</taxon>
        <taxon>Dacrymycetaceae</taxon>
        <taxon>Calocera</taxon>
    </lineage>
</organism>
<proteinExistence type="predicted"/>